<keyword evidence="1" id="KW-0496">Mitochondrion</keyword>
<dbReference type="Proteomes" id="UP000290189">
    <property type="component" value="Unassembled WGS sequence"/>
</dbReference>
<name>A0A3P3YP95_PLABS</name>
<proteinExistence type="predicted"/>
<organism evidence="1 2">
    <name type="scientific">Plasmodiophora brassicae</name>
    <name type="common">Clubroot disease agent</name>
    <dbReference type="NCBI Taxonomy" id="37360"/>
    <lineage>
        <taxon>Eukaryota</taxon>
        <taxon>Sar</taxon>
        <taxon>Rhizaria</taxon>
        <taxon>Endomyxa</taxon>
        <taxon>Phytomyxea</taxon>
        <taxon>Plasmodiophorida</taxon>
        <taxon>Plasmodiophoridae</taxon>
        <taxon>Plasmodiophora</taxon>
    </lineage>
</organism>
<accession>A0A3P3YP95</accession>
<reference evidence="1 2" key="1">
    <citation type="submission" date="2018-03" db="EMBL/GenBank/DDBJ databases">
        <authorList>
            <person name="Fogelqvist J."/>
        </authorList>
    </citation>
    <scope>NUCLEOTIDE SEQUENCE [LARGE SCALE GENOMIC DNA]</scope>
</reference>
<evidence type="ECO:0000313" key="1">
    <source>
        <dbReference type="EMBL" id="SPR01973.1"/>
    </source>
</evidence>
<dbReference type="AlphaFoldDB" id="A0A3P3YP95"/>
<gene>
    <name evidence="1" type="ORF">PLBR_LOCUS9188</name>
</gene>
<dbReference type="EMBL" id="OVEO01000020">
    <property type="protein sequence ID" value="SPR01973.1"/>
    <property type="molecule type" value="Genomic_DNA"/>
</dbReference>
<sequence>MLFGMVPAQASGEVHELIRSLQVVEHNIAYQFAVPRENSCGCIKWFRMMHLHQGHDYVRGTRQSCVPWPLMDWRMPAIYALSRESVSTSTSCQCEQQRAITEIGNRYLPKAFNSVGKDVYSKGIASYFSHSAMFTLCTFHSLLLNSMQRVFDIVNFKGETIITSNRSRCISEISIIRVRVAVRAPNAHLGVPLIAWPTGNGDKPPNPFDRSGWKAHNSIARVGDFGIAAFFSLCSPRVWLDTRKRRHFWAALFSFLHCANPLLLKSLSKDLLGPATLMTFSLRLTL</sequence>
<evidence type="ECO:0000313" key="2">
    <source>
        <dbReference type="Proteomes" id="UP000290189"/>
    </source>
</evidence>
<geneLocation type="mitochondrion" evidence="1"/>
<protein>
    <submittedName>
        <fullName evidence="1">Uncharacterized protein</fullName>
    </submittedName>
</protein>